<proteinExistence type="predicted"/>
<evidence type="ECO:0000313" key="1">
    <source>
        <dbReference type="EMBL" id="KAL1257762.1"/>
    </source>
</evidence>
<accession>A0ABR3LXZ6</accession>
<evidence type="ECO:0000313" key="2">
    <source>
        <dbReference type="Proteomes" id="UP001558613"/>
    </source>
</evidence>
<comment type="caution">
    <text evidence="1">The sequence shown here is derived from an EMBL/GenBank/DDBJ whole genome shotgun (WGS) entry which is preliminary data.</text>
</comment>
<sequence length="133" mass="14869">MLIQETVFQTIEIYAGPSGPFEQISLLAVHRTPVSKALLTPDGVPDSPHNRRVIAAHLCLSGFVGNNWEEVVGSRTGIGFRPRRPSCCSEQAPVVKQFRCGYIRREWKRWLQPKLGLEGLREGWVNCRGELGG</sequence>
<gene>
    <name evidence="1" type="ORF">QQF64_011006</name>
</gene>
<reference evidence="1 2" key="1">
    <citation type="submission" date="2023-09" db="EMBL/GenBank/DDBJ databases">
        <authorList>
            <person name="Wang M."/>
        </authorList>
    </citation>
    <scope>NUCLEOTIDE SEQUENCE [LARGE SCALE GENOMIC DNA]</scope>
    <source>
        <strain evidence="1">GT-2023</strain>
        <tissue evidence="1">Liver</tissue>
    </source>
</reference>
<name>A0ABR3LXZ6_9TELE</name>
<protein>
    <submittedName>
        <fullName evidence="1">Uncharacterized protein</fullName>
    </submittedName>
</protein>
<dbReference type="EMBL" id="JAYMGO010000017">
    <property type="protein sequence ID" value="KAL1257762.1"/>
    <property type="molecule type" value="Genomic_DNA"/>
</dbReference>
<keyword evidence="2" id="KW-1185">Reference proteome</keyword>
<dbReference type="Proteomes" id="UP001558613">
    <property type="component" value="Unassembled WGS sequence"/>
</dbReference>
<organism evidence="1 2">
    <name type="scientific">Cirrhinus molitorella</name>
    <name type="common">mud carp</name>
    <dbReference type="NCBI Taxonomy" id="172907"/>
    <lineage>
        <taxon>Eukaryota</taxon>
        <taxon>Metazoa</taxon>
        <taxon>Chordata</taxon>
        <taxon>Craniata</taxon>
        <taxon>Vertebrata</taxon>
        <taxon>Euteleostomi</taxon>
        <taxon>Actinopterygii</taxon>
        <taxon>Neopterygii</taxon>
        <taxon>Teleostei</taxon>
        <taxon>Ostariophysi</taxon>
        <taxon>Cypriniformes</taxon>
        <taxon>Cyprinidae</taxon>
        <taxon>Labeoninae</taxon>
        <taxon>Labeonini</taxon>
        <taxon>Cirrhinus</taxon>
    </lineage>
</organism>